<dbReference type="InterPro" id="IPR035914">
    <property type="entry name" value="Sperma_CUB_dom_sf"/>
</dbReference>
<evidence type="ECO:0000313" key="6">
    <source>
        <dbReference type="EMBL" id="CAL8069683.1"/>
    </source>
</evidence>
<feature type="domain" description="CUB" evidence="5">
    <location>
        <begin position="384"/>
        <end position="497"/>
    </location>
</feature>
<comment type="caution">
    <text evidence="3">Lacks conserved residue(s) required for the propagation of feature annotation.</text>
</comment>
<evidence type="ECO:0000256" key="2">
    <source>
        <dbReference type="ARBA" id="ARBA00023157"/>
    </source>
</evidence>
<dbReference type="PROSITE" id="PS01180">
    <property type="entry name" value="CUB"/>
    <property type="match status" value="1"/>
</dbReference>
<dbReference type="PANTHER" id="PTHR24251:SF37">
    <property type="entry name" value="CUB DOMAIN-CONTAINING PROTEIN"/>
    <property type="match status" value="1"/>
</dbReference>
<dbReference type="SMART" id="SM00042">
    <property type="entry name" value="CUB"/>
    <property type="match status" value="1"/>
</dbReference>
<sequence length="722" mass="80560">MHLSFKFKIPVELSEITTSTFRSIKDTFPKDDYSKTSAINYVRNKVFSLEDSVKKAEGRIQQLSNQNKEIKESMLEQKSLLQTIAGEFSGIQEGLSSHGYRLNDLDELTKPTKNFFITSNQTCGGVLVGQMGSILFSRRSSVNPRLPSNCMWTVRAKNREFIKVSKLVTLSLSSNNKVYAIEIIKMNTSRNDASSQLPHIKTTKLLDNTHHLFAGPVIFIMAAISSQSYIELHLQFEGMGKIIEKNTFFAHATLVADPMGNFSSSEMTTWSPPSLEEVDGKTNYTLDYSTIVVSNFTTKVHLQAAIGNGGCSKGESFIVISDLKENKTSVNDCCKVNCTGRNSLINYDNPYIILIHKKFQRPLTFNLTWMADPVYLPLSNASSCGGIVGGTDGNIRYKPSLPYGNNERCIWVIVPQPIPRSSIEIKVLSTGITDTDDHLYVMELTDVNGQELEGGPKITSLAQRYFSYVAQSREVYIVFYTDSAVLGNGFSVEWTSSGDLVRDGSDIETQFEYFKNENGSALSVSKKAMFTNYLYHVFIFTPKLSPTYNSGLQLELNQTFPAFDEKDCVQAQFSAYIPEHGVLAKTPISCNHSSQAFLQNADGMAVIVMMKSQTSHPNLAMDFNWKQEPVAVNKTEVVVQDDRCGGVIIGDMGVLKYKTDRHILVNERCLWLLNAPTSTNITFKLENNGFDTGLYSGLYTFILVTTIDPSTGKLRNDTKKIK</sequence>
<dbReference type="Gene3D" id="2.60.120.290">
    <property type="entry name" value="Spermadhesin, CUB domain"/>
    <property type="match status" value="1"/>
</dbReference>
<feature type="coiled-coil region" evidence="4">
    <location>
        <begin position="46"/>
        <end position="80"/>
    </location>
</feature>
<evidence type="ECO:0000256" key="4">
    <source>
        <dbReference type="SAM" id="Coils"/>
    </source>
</evidence>
<reference evidence="6 7" key="1">
    <citation type="submission" date="2024-08" db="EMBL/GenBank/DDBJ databases">
        <authorList>
            <person name="Cucini C."/>
            <person name="Frati F."/>
        </authorList>
    </citation>
    <scope>NUCLEOTIDE SEQUENCE [LARGE SCALE GENOMIC DNA]</scope>
</reference>
<dbReference type="EMBL" id="CAXLJM020000004">
    <property type="protein sequence ID" value="CAL8069683.1"/>
    <property type="molecule type" value="Genomic_DNA"/>
</dbReference>
<keyword evidence="7" id="KW-1185">Reference proteome</keyword>
<accession>A0ABP1PK15</accession>
<dbReference type="Proteomes" id="UP001642540">
    <property type="component" value="Unassembled WGS sequence"/>
</dbReference>
<dbReference type="InterPro" id="IPR000859">
    <property type="entry name" value="CUB_dom"/>
</dbReference>
<evidence type="ECO:0000256" key="1">
    <source>
        <dbReference type="ARBA" id="ARBA00022737"/>
    </source>
</evidence>
<keyword evidence="1" id="KW-0677">Repeat</keyword>
<protein>
    <recommendedName>
        <fullName evidence="5">CUB domain-containing protein</fullName>
    </recommendedName>
</protein>
<gene>
    <name evidence="6" type="ORF">ODALV1_LOCUS893</name>
</gene>
<dbReference type="SUPFAM" id="SSF49854">
    <property type="entry name" value="Spermadhesin, CUB domain"/>
    <property type="match status" value="1"/>
</dbReference>
<dbReference type="PANTHER" id="PTHR24251">
    <property type="entry name" value="OVOCHYMASE-RELATED"/>
    <property type="match status" value="1"/>
</dbReference>
<comment type="caution">
    <text evidence="6">The sequence shown here is derived from an EMBL/GenBank/DDBJ whole genome shotgun (WGS) entry which is preliminary data.</text>
</comment>
<keyword evidence="4" id="KW-0175">Coiled coil</keyword>
<organism evidence="6 7">
    <name type="scientific">Orchesella dallaii</name>
    <dbReference type="NCBI Taxonomy" id="48710"/>
    <lineage>
        <taxon>Eukaryota</taxon>
        <taxon>Metazoa</taxon>
        <taxon>Ecdysozoa</taxon>
        <taxon>Arthropoda</taxon>
        <taxon>Hexapoda</taxon>
        <taxon>Collembola</taxon>
        <taxon>Entomobryomorpha</taxon>
        <taxon>Entomobryoidea</taxon>
        <taxon>Orchesellidae</taxon>
        <taxon>Orchesellinae</taxon>
        <taxon>Orchesella</taxon>
    </lineage>
</organism>
<evidence type="ECO:0000256" key="3">
    <source>
        <dbReference type="PROSITE-ProRule" id="PRU00059"/>
    </source>
</evidence>
<name>A0ABP1PK15_9HEXA</name>
<dbReference type="CDD" id="cd00041">
    <property type="entry name" value="CUB"/>
    <property type="match status" value="1"/>
</dbReference>
<keyword evidence="2" id="KW-1015">Disulfide bond</keyword>
<evidence type="ECO:0000313" key="7">
    <source>
        <dbReference type="Proteomes" id="UP001642540"/>
    </source>
</evidence>
<evidence type="ECO:0000259" key="5">
    <source>
        <dbReference type="PROSITE" id="PS01180"/>
    </source>
</evidence>
<proteinExistence type="predicted"/>